<proteinExistence type="predicted"/>
<evidence type="ECO:0000256" key="1">
    <source>
        <dbReference type="SAM" id="Phobius"/>
    </source>
</evidence>
<reference evidence="3" key="1">
    <citation type="submission" date="2017-09" db="EMBL/GenBank/DDBJ databases">
        <title>Depth-based differentiation of microbial function through sediment-hosted aquifers and enrichment of novel symbionts in the deep terrestrial subsurface.</title>
        <authorList>
            <person name="Probst A.J."/>
            <person name="Ladd B."/>
            <person name="Jarett J.K."/>
            <person name="Geller-Mcgrath D.E."/>
            <person name="Sieber C.M.K."/>
            <person name="Emerson J.B."/>
            <person name="Anantharaman K."/>
            <person name="Thomas B.C."/>
            <person name="Malmstrom R."/>
            <person name="Stieglmeier M."/>
            <person name="Klingl A."/>
            <person name="Woyke T."/>
            <person name="Ryan C.M."/>
            <person name="Banfield J.F."/>
        </authorList>
    </citation>
    <scope>NUCLEOTIDE SEQUENCE [LARGE SCALE GENOMIC DNA]</scope>
</reference>
<organism evidence="2 3">
    <name type="scientific">Candidatus Roizmanbacteria bacterium CG_4_10_14_0_2_um_filter_39_13</name>
    <dbReference type="NCBI Taxonomy" id="1974825"/>
    <lineage>
        <taxon>Bacteria</taxon>
        <taxon>Candidatus Roizmaniibacteriota</taxon>
    </lineage>
</organism>
<accession>A0A2M7TXR8</accession>
<keyword evidence="1" id="KW-0472">Membrane</keyword>
<feature type="transmembrane region" description="Helical" evidence="1">
    <location>
        <begin position="12"/>
        <end position="30"/>
    </location>
</feature>
<gene>
    <name evidence="2" type="ORF">COY16_03855</name>
</gene>
<dbReference type="EMBL" id="PFOB01000050">
    <property type="protein sequence ID" value="PIZ62583.1"/>
    <property type="molecule type" value="Genomic_DNA"/>
</dbReference>
<comment type="caution">
    <text evidence="2">The sequence shown here is derived from an EMBL/GenBank/DDBJ whole genome shotgun (WGS) entry which is preliminary data.</text>
</comment>
<protein>
    <submittedName>
        <fullName evidence="2">Uncharacterized protein</fullName>
    </submittedName>
</protein>
<evidence type="ECO:0000313" key="2">
    <source>
        <dbReference type="EMBL" id="PIZ62583.1"/>
    </source>
</evidence>
<dbReference type="AlphaFoldDB" id="A0A2M7TXR8"/>
<keyword evidence="1" id="KW-1133">Transmembrane helix</keyword>
<keyword evidence="1" id="KW-0812">Transmembrane</keyword>
<sequence>MIAKILAHKKMVMIALVVLLLLIMIGLYFVQKNPSTNPSSRVSPTPDLLGFSDIPKALTIDQIPRLNEDTGGGLDINSPEIQNSIVQVNNLKAHMPFQSIFTTSQGIEIEIFIPPADLQENDWTMTAHIFGIDYQVPKDSKDYQKMRLSFLEGAREVTDFVKEHGGEPQKLIIKWGDRYFIQDRAQEWLNSIDS</sequence>
<evidence type="ECO:0000313" key="3">
    <source>
        <dbReference type="Proteomes" id="UP000228503"/>
    </source>
</evidence>
<dbReference type="Proteomes" id="UP000228503">
    <property type="component" value="Unassembled WGS sequence"/>
</dbReference>
<name>A0A2M7TXR8_9BACT</name>